<feature type="transmembrane region" description="Helical" evidence="7">
    <location>
        <begin position="111"/>
        <end position="133"/>
    </location>
</feature>
<keyword evidence="6 7" id="KW-0472">Membrane</keyword>
<dbReference type="PANTHER" id="PTHR31595:SF67">
    <property type="entry name" value="WAX SYNTHASE DOMAIN-CONTAINING PROTEIN"/>
    <property type="match status" value="1"/>
</dbReference>
<proteinExistence type="inferred from homology"/>
<gene>
    <name evidence="9" type="ORF">Daus18300_012262</name>
</gene>
<evidence type="ECO:0000256" key="2">
    <source>
        <dbReference type="ARBA" id="ARBA00007282"/>
    </source>
</evidence>
<comment type="subcellular location">
    <subcellularLocation>
        <location evidence="1">Membrane</location>
        <topology evidence="1">Multi-pass membrane protein</topology>
    </subcellularLocation>
</comment>
<feature type="transmembrane region" description="Helical" evidence="7">
    <location>
        <begin position="308"/>
        <end position="326"/>
    </location>
</feature>
<evidence type="ECO:0000256" key="5">
    <source>
        <dbReference type="ARBA" id="ARBA00022989"/>
    </source>
</evidence>
<dbReference type="Proteomes" id="UP001583177">
    <property type="component" value="Unassembled WGS sequence"/>
</dbReference>
<feature type="transmembrane region" description="Helical" evidence="7">
    <location>
        <begin position="57"/>
        <end position="75"/>
    </location>
</feature>
<dbReference type="PANTHER" id="PTHR31595">
    <property type="entry name" value="LONG-CHAIN-ALCOHOL O-FATTY-ACYLTRANSFERASE 3-RELATED"/>
    <property type="match status" value="1"/>
</dbReference>
<name>A0ABR3W3F3_9PEZI</name>
<feature type="transmembrane region" description="Helical" evidence="7">
    <location>
        <begin position="359"/>
        <end position="381"/>
    </location>
</feature>
<comment type="caution">
    <text evidence="9">The sequence shown here is derived from an EMBL/GenBank/DDBJ whole genome shotgun (WGS) entry which is preliminary data.</text>
</comment>
<evidence type="ECO:0000256" key="3">
    <source>
        <dbReference type="ARBA" id="ARBA00022679"/>
    </source>
</evidence>
<dbReference type="InterPro" id="IPR032805">
    <property type="entry name" value="Wax_synthase_dom"/>
</dbReference>
<dbReference type="EMBL" id="JAWRVE010000163">
    <property type="protein sequence ID" value="KAL1852115.1"/>
    <property type="molecule type" value="Genomic_DNA"/>
</dbReference>
<evidence type="ECO:0000256" key="1">
    <source>
        <dbReference type="ARBA" id="ARBA00004141"/>
    </source>
</evidence>
<keyword evidence="10" id="KW-1185">Reference proteome</keyword>
<evidence type="ECO:0000313" key="9">
    <source>
        <dbReference type="EMBL" id="KAL1852115.1"/>
    </source>
</evidence>
<dbReference type="Pfam" id="PF13813">
    <property type="entry name" value="MBOAT_2"/>
    <property type="match status" value="1"/>
</dbReference>
<evidence type="ECO:0000259" key="8">
    <source>
        <dbReference type="Pfam" id="PF13813"/>
    </source>
</evidence>
<evidence type="ECO:0000256" key="7">
    <source>
        <dbReference type="SAM" id="Phobius"/>
    </source>
</evidence>
<protein>
    <recommendedName>
        <fullName evidence="8">Wax synthase domain-containing protein</fullName>
    </recommendedName>
</protein>
<sequence>MWPAVDKVLYTSGRSIRLAMPLVLPDPLPANLGDHVREIYRRHFAHELALGNVKPLVIPYGVLTTFGLPILYFSLPHRNRPWLFKARYLLMLYILVFNLRETFTTSSPNFAVGYAVGLMQAWGLIWNMTLLVLMRPQFEAERIERRLVQAKTDPQVETNASTNGHARVRDAREHVRPVQNGNAHAVAMRNGSPKAPVQTAAKLRETVGDGVADAPDEDIARSIAEGYEYYWQGYPAEAPFSTRFGWSFDLCTSFRGTGWNWSVPVIPRFSKPDKPQSAAPADLSSIPMSTPQGYRRFATRRSWLRSELGPILAGYLALDLLSVLMMKDPYFILGPEYTASVVPIPLPPPLAALPPWLLFTYRSMTSFVAVIAAISTIMKLWQMVCAFPLRPLLGTRAELWHYPTLYGSFVHNVMDKGLAGFWGGWWHQTFRVAFSAPSTWLAARHGILADRRSPAAKAAAGFFAFAQSGLLHCLGSISCLPPSRPLAPPVFFMLSWAGILLQTAACGAARPATRGLPRWATRAGNLAFVFLWLNASQHWMLDDIARSGIWLLEPVPASLFRALGLGRPGDTWWRWTWAELPRLHAGAHWWDSGVAL</sequence>
<keyword evidence="4 7" id="KW-0812">Transmembrane</keyword>
<evidence type="ECO:0000256" key="6">
    <source>
        <dbReference type="ARBA" id="ARBA00023136"/>
    </source>
</evidence>
<keyword evidence="5 7" id="KW-1133">Transmembrane helix</keyword>
<feature type="transmembrane region" description="Helical" evidence="7">
    <location>
        <begin position="82"/>
        <end position="99"/>
    </location>
</feature>
<keyword evidence="3" id="KW-0808">Transferase</keyword>
<organism evidence="9 10">
    <name type="scientific">Diaporthe australafricana</name>
    <dbReference type="NCBI Taxonomy" id="127596"/>
    <lineage>
        <taxon>Eukaryota</taxon>
        <taxon>Fungi</taxon>
        <taxon>Dikarya</taxon>
        <taxon>Ascomycota</taxon>
        <taxon>Pezizomycotina</taxon>
        <taxon>Sordariomycetes</taxon>
        <taxon>Sordariomycetidae</taxon>
        <taxon>Diaporthales</taxon>
        <taxon>Diaporthaceae</taxon>
        <taxon>Diaporthe</taxon>
    </lineage>
</organism>
<evidence type="ECO:0000256" key="4">
    <source>
        <dbReference type="ARBA" id="ARBA00022692"/>
    </source>
</evidence>
<feature type="domain" description="Wax synthase" evidence="8">
    <location>
        <begin position="402"/>
        <end position="493"/>
    </location>
</feature>
<accession>A0ABR3W3F3</accession>
<reference evidence="9 10" key="1">
    <citation type="journal article" date="2024" name="IMA Fungus">
        <title>IMA Genome - F19 : A genome assembly and annotation guide to empower mycologists, including annotated draft genome sequences of Ceratocystis pirilliformis, Diaporthe australafricana, Fusarium ophioides, Paecilomyces lecythidis, and Sporothrix stenoceras.</title>
        <authorList>
            <person name="Aylward J."/>
            <person name="Wilson A.M."/>
            <person name="Visagie C.M."/>
            <person name="Spraker J."/>
            <person name="Barnes I."/>
            <person name="Buitendag C."/>
            <person name="Ceriani C."/>
            <person name="Del Mar Angel L."/>
            <person name="du Plessis D."/>
            <person name="Fuchs T."/>
            <person name="Gasser K."/>
            <person name="Kramer D."/>
            <person name="Li W."/>
            <person name="Munsamy K."/>
            <person name="Piso A."/>
            <person name="Price J.L."/>
            <person name="Sonnekus B."/>
            <person name="Thomas C."/>
            <person name="van der Nest A."/>
            <person name="van Dijk A."/>
            <person name="van Heerden A."/>
            <person name="van Vuuren N."/>
            <person name="Yilmaz N."/>
            <person name="Duong T.A."/>
            <person name="van der Merwe N.A."/>
            <person name="Wingfield M.J."/>
            <person name="Wingfield B.D."/>
        </authorList>
    </citation>
    <scope>NUCLEOTIDE SEQUENCE [LARGE SCALE GENOMIC DNA]</scope>
    <source>
        <strain evidence="9 10">CMW 18300</strain>
    </source>
</reference>
<dbReference type="InterPro" id="IPR044851">
    <property type="entry name" value="Wax_synthase"/>
</dbReference>
<evidence type="ECO:0000313" key="10">
    <source>
        <dbReference type="Proteomes" id="UP001583177"/>
    </source>
</evidence>
<comment type="similarity">
    <text evidence="2">Belongs to the wax synthase family.</text>
</comment>